<feature type="domain" description="Lipid/polyisoprenoid-binding YceI-like" evidence="14">
    <location>
        <begin position="203"/>
        <end position="365"/>
    </location>
</feature>
<dbReference type="PANTHER" id="PTHR30529:SF1">
    <property type="entry name" value="CYTOCHROME B561 HOMOLOG 2"/>
    <property type="match status" value="1"/>
</dbReference>
<evidence type="ECO:0000256" key="7">
    <source>
        <dbReference type="ARBA" id="ARBA00022723"/>
    </source>
</evidence>
<evidence type="ECO:0000256" key="11">
    <source>
        <dbReference type="ARBA" id="ARBA00023136"/>
    </source>
</evidence>
<organism evidence="15 16">
    <name type="scientific">Micavibrio aeruginosavorus EPB</name>
    <dbReference type="NCBI Taxonomy" id="349215"/>
    <lineage>
        <taxon>Bacteria</taxon>
        <taxon>Pseudomonadati</taxon>
        <taxon>Bdellovibrionota</taxon>
        <taxon>Bdellovibrionia</taxon>
        <taxon>Bdellovibrionales</taxon>
        <taxon>Pseudobdellovibrionaceae</taxon>
        <taxon>Micavibrio</taxon>
    </lineage>
</organism>
<keyword evidence="9 13" id="KW-1133">Transmembrane helix</keyword>
<evidence type="ECO:0000256" key="10">
    <source>
        <dbReference type="ARBA" id="ARBA00023004"/>
    </source>
</evidence>
<dbReference type="Pfam" id="PF04264">
    <property type="entry name" value="YceI"/>
    <property type="match status" value="1"/>
</dbReference>
<dbReference type="GO" id="GO:0009055">
    <property type="term" value="F:electron transfer activity"/>
    <property type="evidence" value="ECO:0007669"/>
    <property type="project" value="InterPro"/>
</dbReference>
<dbReference type="HOGENOM" id="CLU_050495_0_0_5"/>
<dbReference type="GO" id="GO:0020037">
    <property type="term" value="F:heme binding"/>
    <property type="evidence" value="ECO:0007669"/>
    <property type="project" value="TreeGrafter"/>
</dbReference>
<dbReference type="GO" id="GO:0022904">
    <property type="term" value="P:respiratory electron transport chain"/>
    <property type="evidence" value="ECO:0007669"/>
    <property type="project" value="InterPro"/>
</dbReference>
<evidence type="ECO:0000256" key="2">
    <source>
        <dbReference type="ARBA" id="ARBA00004651"/>
    </source>
</evidence>
<feature type="transmembrane region" description="Helical" evidence="13">
    <location>
        <begin position="47"/>
        <end position="68"/>
    </location>
</feature>
<dbReference type="STRING" id="349215.A11S_215"/>
<dbReference type="Proteomes" id="UP000011932">
    <property type="component" value="Chromosome"/>
</dbReference>
<dbReference type="SUPFAM" id="SSF81342">
    <property type="entry name" value="Transmembrane di-heme cytochromes"/>
    <property type="match status" value="1"/>
</dbReference>
<evidence type="ECO:0000256" key="5">
    <source>
        <dbReference type="ARBA" id="ARBA00022617"/>
    </source>
</evidence>
<evidence type="ECO:0000256" key="9">
    <source>
        <dbReference type="ARBA" id="ARBA00022989"/>
    </source>
</evidence>
<dbReference type="Gene3D" id="1.20.950.20">
    <property type="entry name" value="Transmembrane di-heme cytochromes, Chain C"/>
    <property type="match status" value="1"/>
</dbReference>
<dbReference type="RefSeq" id="WP_015466613.1">
    <property type="nucleotide sequence ID" value="NC_020812.1"/>
</dbReference>
<comment type="cofactor">
    <cofactor evidence="1">
        <name>heme b</name>
        <dbReference type="ChEBI" id="CHEBI:60344"/>
    </cofactor>
</comment>
<evidence type="ECO:0000256" key="8">
    <source>
        <dbReference type="ARBA" id="ARBA00022982"/>
    </source>
</evidence>
<dbReference type="InterPro" id="IPR052168">
    <property type="entry name" value="Cytochrome_b561_oxidase"/>
</dbReference>
<evidence type="ECO:0000256" key="3">
    <source>
        <dbReference type="ARBA" id="ARBA00022448"/>
    </source>
</evidence>
<dbReference type="SMART" id="SM00867">
    <property type="entry name" value="YceI"/>
    <property type="match status" value="1"/>
</dbReference>
<sequence length="366" mass="39666">MQWRNTSENYGVVAKSFHWVIALLVIGLLGVGLYMESLDPSPLMFKLSFWHKSFGIAVLALVVLRVLWRVTNTHPHSLPTHAGWEKVLAKVTHGLLYLALFAMPLSGWIMSSAKGFSVNVFGWFTLPDLVGESDQIASIARAVHGYAGYTLIVLIGLHFAGAIKHHVIDKDSTLRRMLPQVTMMVAVVLALMIAPAAASDATAWTLQKDQSTIAIEGTQMGAPFKGGFKSFDGVIHFDADHLAASKADITIDIASFDSASKDRDGSVQGAEWFDSKTYPQAKFVTDKFEAGTDPNSFIAHGTLTIRDKTVPVQLPFTLVIDENGTATANGSVTINRIDYGVGAGQWSNPKDVGTDVKVTIHIVATK</sequence>
<dbReference type="SUPFAM" id="SSF101874">
    <property type="entry name" value="YceI-like"/>
    <property type="match status" value="1"/>
</dbReference>
<dbReference type="PANTHER" id="PTHR30529">
    <property type="entry name" value="CYTOCHROME B561"/>
    <property type="match status" value="1"/>
</dbReference>
<dbReference type="Pfam" id="PF01292">
    <property type="entry name" value="Ni_hydr_CYTB"/>
    <property type="match status" value="1"/>
</dbReference>
<evidence type="ECO:0000256" key="6">
    <source>
        <dbReference type="ARBA" id="ARBA00022692"/>
    </source>
</evidence>
<dbReference type="AlphaFoldDB" id="M4VG89"/>
<feature type="transmembrane region" description="Helical" evidence="13">
    <location>
        <begin position="95"/>
        <end position="116"/>
    </location>
</feature>
<keyword evidence="11 13" id="KW-0472">Membrane</keyword>
<name>M4VG89_9BACT</name>
<keyword evidence="5" id="KW-0349">Heme</keyword>
<dbReference type="OrthoDB" id="1247465at2"/>
<dbReference type="Gene3D" id="2.40.128.110">
    <property type="entry name" value="Lipid/polyisoprenoid-binding, YceI-like"/>
    <property type="match status" value="1"/>
</dbReference>
<proteinExistence type="inferred from homology"/>
<reference evidence="15 16" key="1">
    <citation type="journal article" date="2013" name="ISME J.">
        <title>By their genes ye shall know them: genomic signatures of predatory bacteria.</title>
        <authorList>
            <person name="Pasternak Z."/>
            <person name="Pietrokovski S."/>
            <person name="Rotem O."/>
            <person name="Gophna U."/>
            <person name="Lurie-Weinberger M.N."/>
            <person name="Jurkevitch E."/>
        </authorList>
    </citation>
    <scope>NUCLEOTIDE SEQUENCE [LARGE SCALE GENOMIC DNA]</scope>
    <source>
        <strain evidence="15">EPB</strain>
    </source>
</reference>
<dbReference type="EMBL" id="CP003538">
    <property type="protein sequence ID" value="AGH97051.1"/>
    <property type="molecule type" value="Genomic_DNA"/>
</dbReference>
<dbReference type="InterPro" id="IPR007372">
    <property type="entry name" value="Lipid/polyisoprenoid-bd_YceI"/>
</dbReference>
<keyword evidence="10" id="KW-0408">Iron</keyword>
<comment type="similarity">
    <text evidence="12">Belongs to the cytochrome b561 family.</text>
</comment>
<dbReference type="GO" id="GO:0005886">
    <property type="term" value="C:plasma membrane"/>
    <property type="evidence" value="ECO:0007669"/>
    <property type="project" value="UniProtKB-SubCell"/>
</dbReference>
<keyword evidence="6 13" id="KW-0812">Transmembrane</keyword>
<evidence type="ECO:0000256" key="4">
    <source>
        <dbReference type="ARBA" id="ARBA00022475"/>
    </source>
</evidence>
<keyword evidence="8" id="KW-0249">Electron transport</keyword>
<gene>
    <name evidence="15" type="ORF">A11S_215</name>
</gene>
<feature type="transmembrane region" description="Helical" evidence="13">
    <location>
        <begin position="12"/>
        <end position="35"/>
    </location>
</feature>
<dbReference type="InterPro" id="IPR016174">
    <property type="entry name" value="Di-haem_cyt_TM"/>
</dbReference>
<evidence type="ECO:0000256" key="12">
    <source>
        <dbReference type="ARBA" id="ARBA00037975"/>
    </source>
</evidence>
<keyword evidence="7" id="KW-0479">Metal-binding</keyword>
<protein>
    <submittedName>
        <fullName evidence="15">Cytochrome B561</fullName>
    </submittedName>
</protein>
<evidence type="ECO:0000256" key="13">
    <source>
        <dbReference type="SAM" id="Phobius"/>
    </source>
</evidence>
<feature type="transmembrane region" description="Helical" evidence="13">
    <location>
        <begin position="181"/>
        <end position="198"/>
    </location>
</feature>
<evidence type="ECO:0000259" key="14">
    <source>
        <dbReference type="SMART" id="SM00867"/>
    </source>
</evidence>
<keyword evidence="4" id="KW-1003">Cell membrane</keyword>
<evidence type="ECO:0000313" key="16">
    <source>
        <dbReference type="Proteomes" id="UP000011932"/>
    </source>
</evidence>
<dbReference type="InterPro" id="IPR011577">
    <property type="entry name" value="Cyt_b561_bac/Ni-Hgenase"/>
</dbReference>
<dbReference type="InterPro" id="IPR036761">
    <property type="entry name" value="TTHA0802/YceI-like_sf"/>
</dbReference>
<dbReference type="GO" id="GO:0046872">
    <property type="term" value="F:metal ion binding"/>
    <property type="evidence" value="ECO:0007669"/>
    <property type="project" value="UniProtKB-KW"/>
</dbReference>
<accession>M4VG89</accession>
<evidence type="ECO:0000256" key="1">
    <source>
        <dbReference type="ARBA" id="ARBA00001970"/>
    </source>
</evidence>
<feature type="transmembrane region" description="Helical" evidence="13">
    <location>
        <begin position="136"/>
        <end position="160"/>
    </location>
</feature>
<keyword evidence="3" id="KW-0813">Transport</keyword>
<comment type="subcellular location">
    <subcellularLocation>
        <location evidence="2">Cell membrane</location>
        <topology evidence="2">Multi-pass membrane protein</topology>
    </subcellularLocation>
</comment>
<evidence type="ECO:0000313" key="15">
    <source>
        <dbReference type="EMBL" id="AGH97051.1"/>
    </source>
</evidence>
<dbReference type="KEGG" id="man:A11S_215"/>